<organism evidence="10 11">
    <name type="scientific">Bradyrhizobium japonicum</name>
    <dbReference type="NCBI Taxonomy" id="375"/>
    <lineage>
        <taxon>Bacteria</taxon>
        <taxon>Pseudomonadati</taxon>
        <taxon>Pseudomonadota</taxon>
        <taxon>Alphaproteobacteria</taxon>
        <taxon>Hyphomicrobiales</taxon>
        <taxon>Nitrobacteraceae</taxon>
        <taxon>Bradyrhizobium</taxon>
    </lineage>
</organism>
<protein>
    <submittedName>
        <fullName evidence="10">ABC transporter permease</fullName>
    </submittedName>
</protein>
<dbReference type="Pfam" id="PF00528">
    <property type="entry name" value="BPD_transp_1"/>
    <property type="match status" value="1"/>
</dbReference>
<dbReference type="EMBL" id="JRPN01000236">
    <property type="protein sequence ID" value="KGT72698.1"/>
    <property type="molecule type" value="Genomic_DNA"/>
</dbReference>
<evidence type="ECO:0000256" key="7">
    <source>
        <dbReference type="ARBA" id="ARBA00023136"/>
    </source>
</evidence>
<accession>A0A0A3YG66</accession>
<feature type="transmembrane region" description="Helical" evidence="8">
    <location>
        <begin position="65"/>
        <end position="87"/>
    </location>
</feature>
<comment type="caution">
    <text evidence="10">The sequence shown here is derived from an EMBL/GenBank/DDBJ whole genome shotgun (WGS) entry which is preliminary data.</text>
</comment>
<feature type="transmembrane region" description="Helical" evidence="8">
    <location>
        <begin position="221"/>
        <end position="239"/>
    </location>
</feature>
<feature type="transmembrane region" description="Helical" evidence="8">
    <location>
        <begin position="192"/>
        <end position="214"/>
    </location>
</feature>
<dbReference type="CDD" id="cd06261">
    <property type="entry name" value="TM_PBP2"/>
    <property type="match status" value="1"/>
</dbReference>
<evidence type="ECO:0000256" key="2">
    <source>
        <dbReference type="ARBA" id="ARBA00007069"/>
    </source>
</evidence>
<proteinExistence type="inferred from homology"/>
<evidence type="ECO:0000256" key="1">
    <source>
        <dbReference type="ARBA" id="ARBA00004651"/>
    </source>
</evidence>
<feature type="transmembrane region" description="Helical" evidence="8">
    <location>
        <begin position="251"/>
        <end position="270"/>
    </location>
</feature>
<evidence type="ECO:0000256" key="6">
    <source>
        <dbReference type="ARBA" id="ARBA00022989"/>
    </source>
</evidence>
<feature type="transmembrane region" description="Helical" evidence="8">
    <location>
        <begin position="153"/>
        <end position="172"/>
    </location>
</feature>
<dbReference type="PANTHER" id="PTHR42929">
    <property type="entry name" value="INNER MEMBRANE ABC TRANSPORTER PERMEASE PROTEIN YDCU-RELATED-RELATED"/>
    <property type="match status" value="1"/>
</dbReference>
<evidence type="ECO:0000256" key="5">
    <source>
        <dbReference type="ARBA" id="ARBA00022692"/>
    </source>
</evidence>
<dbReference type="PANTHER" id="PTHR42929:SF1">
    <property type="entry name" value="INNER MEMBRANE ABC TRANSPORTER PERMEASE PROTEIN YDCU-RELATED"/>
    <property type="match status" value="1"/>
</dbReference>
<evidence type="ECO:0000259" key="9">
    <source>
        <dbReference type="PROSITE" id="PS50928"/>
    </source>
</evidence>
<dbReference type="GO" id="GO:0055085">
    <property type="term" value="P:transmembrane transport"/>
    <property type="evidence" value="ECO:0007669"/>
    <property type="project" value="InterPro"/>
</dbReference>
<evidence type="ECO:0000313" key="10">
    <source>
        <dbReference type="EMBL" id="KGT72698.1"/>
    </source>
</evidence>
<dbReference type="InterPro" id="IPR000515">
    <property type="entry name" value="MetI-like"/>
</dbReference>
<keyword evidence="3 8" id="KW-0813">Transport</keyword>
<dbReference type="AlphaFoldDB" id="A0A0A3YG66"/>
<evidence type="ECO:0000256" key="4">
    <source>
        <dbReference type="ARBA" id="ARBA00022475"/>
    </source>
</evidence>
<keyword evidence="6 8" id="KW-1133">Transmembrane helix</keyword>
<evidence type="ECO:0000256" key="3">
    <source>
        <dbReference type="ARBA" id="ARBA00022448"/>
    </source>
</evidence>
<keyword evidence="4" id="KW-1003">Cell membrane</keyword>
<keyword evidence="7 8" id="KW-0472">Membrane</keyword>
<sequence length="283" mass="30967">MKRKRLFLLALLLLPAMLFLFAFEVLPALNLLTSSFSGKEGGFTLEHYQKVLFSKFYIQSMQNSLMISSFSTVAGLLIGTLSAYAMFRSGEKVRNWMTTFVSITVNFAGVPLAFAFMVILGSNGVVTILFSQLFGVNIYDAGFTLFGSAGLSLAYVYFQIPLATLLMFPAFFGIRKEWEEAAFILGAGPAQFWWKIGVPMIMPALLGTAGILFANAMGAYATAYALTTGIFNILPLRLSRLIAGEVSYEPQLASAIAIILAIVMIGGLWLNQWMLKRYKGAGA</sequence>
<reference evidence="10 11" key="1">
    <citation type="submission" date="2014-09" db="EMBL/GenBank/DDBJ databases">
        <title>Draft genome of Bradyrhizobium japonicum Is-34.</title>
        <authorList>
            <person name="Tsurumaru H."/>
            <person name="Yamakawa T."/>
            <person name="Hashimoto S."/>
            <person name="Okizaki K."/>
            <person name="Kanesaki Y."/>
            <person name="Yoshikawa H."/>
            <person name="Yajima S."/>
        </authorList>
    </citation>
    <scope>NUCLEOTIDE SEQUENCE [LARGE SCALE GENOMIC DNA]</scope>
    <source>
        <strain evidence="10 11">Is-34</strain>
    </source>
</reference>
<evidence type="ECO:0000313" key="11">
    <source>
        <dbReference type="Proteomes" id="UP000030377"/>
    </source>
</evidence>
<dbReference type="InterPro" id="IPR035906">
    <property type="entry name" value="MetI-like_sf"/>
</dbReference>
<comment type="subcellular location">
    <subcellularLocation>
        <location evidence="1 8">Cell membrane</location>
        <topology evidence="1 8">Multi-pass membrane protein</topology>
    </subcellularLocation>
</comment>
<comment type="similarity">
    <text evidence="2">Belongs to the binding-protein-dependent transport system permease family. CysTW subfamily.</text>
</comment>
<dbReference type="Gene3D" id="1.10.3720.10">
    <property type="entry name" value="MetI-like"/>
    <property type="match status" value="1"/>
</dbReference>
<feature type="domain" description="ABC transmembrane type-1" evidence="9">
    <location>
        <begin position="61"/>
        <end position="271"/>
    </location>
</feature>
<evidence type="ECO:0000256" key="8">
    <source>
        <dbReference type="RuleBase" id="RU363032"/>
    </source>
</evidence>
<gene>
    <name evidence="10" type="ORF">MA20_48725</name>
</gene>
<feature type="transmembrane region" description="Helical" evidence="8">
    <location>
        <begin position="99"/>
        <end position="119"/>
    </location>
</feature>
<dbReference type="SUPFAM" id="SSF161098">
    <property type="entry name" value="MetI-like"/>
    <property type="match status" value="1"/>
</dbReference>
<keyword evidence="5 8" id="KW-0812">Transmembrane</keyword>
<name>A0A0A3YG66_BRAJP</name>
<dbReference type="PROSITE" id="PS50928">
    <property type="entry name" value="ABC_TM1"/>
    <property type="match status" value="1"/>
</dbReference>
<dbReference type="Proteomes" id="UP000030377">
    <property type="component" value="Unassembled WGS sequence"/>
</dbReference>
<dbReference type="GO" id="GO:0005886">
    <property type="term" value="C:plasma membrane"/>
    <property type="evidence" value="ECO:0007669"/>
    <property type="project" value="UniProtKB-SubCell"/>
</dbReference>